<sequence length="83" mass="8876">MPRRHPFSLILPPTPPPPPSPLSHSPITLNATLPSLSPFSTVAAAAALSSYQGCEKSNVTLLLNFLFSNKNTNTQFLSNFLGV</sequence>
<proteinExistence type="predicted"/>
<dbReference type="AlphaFoldDB" id="A0AA88E9K5"/>
<comment type="caution">
    <text evidence="2">The sequence shown here is derived from an EMBL/GenBank/DDBJ whole genome shotgun (WGS) entry which is preliminary data.</text>
</comment>
<name>A0AA88E9K5_FICCA</name>
<dbReference type="EMBL" id="BTGU01000281">
    <property type="protein sequence ID" value="GMN66029.1"/>
    <property type="molecule type" value="Genomic_DNA"/>
</dbReference>
<dbReference type="Proteomes" id="UP001187192">
    <property type="component" value="Unassembled WGS sequence"/>
</dbReference>
<gene>
    <name evidence="2" type="ORF">TIFTF001_035101</name>
</gene>
<protein>
    <submittedName>
        <fullName evidence="2">Uncharacterized protein</fullName>
    </submittedName>
</protein>
<organism evidence="2 3">
    <name type="scientific">Ficus carica</name>
    <name type="common">Common fig</name>
    <dbReference type="NCBI Taxonomy" id="3494"/>
    <lineage>
        <taxon>Eukaryota</taxon>
        <taxon>Viridiplantae</taxon>
        <taxon>Streptophyta</taxon>
        <taxon>Embryophyta</taxon>
        <taxon>Tracheophyta</taxon>
        <taxon>Spermatophyta</taxon>
        <taxon>Magnoliopsida</taxon>
        <taxon>eudicotyledons</taxon>
        <taxon>Gunneridae</taxon>
        <taxon>Pentapetalae</taxon>
        <taxon>rosids</taxon>
        <taxon>fabids</taxon>
        <taxon>Rosales</taxon>
        <taxon>Moraceae</taxon>
        <taxon>Ficeae</taxon>
        <taxon>Ficus</taxon>
    </lineage>
</organism>
<evidence type="ECO:0000313" key="3">
    <source>
        <dbReference type="Proteomes" id="UP001187192"/>
    </source>
</evidence>
<accession>A0AA88E9K5</accession>
<reference evidence="2" key="1">
    <citation type="submission" date="2023-07" db="EMBL/GenBank/DDBJ databases">
        <title>draft genome sequence of fig (Ficus carica).</title>
        <authorList>
            <person name="Takahashi T."/>
            <person name="Nishimura K."/>
        </authorList>
    </citation>
    <scope>NUCLEOTIDE SEQUENCE</scope>
</reference>
<keyword evidence="3" id="KW-1185">Reference proteome</keyword>
<evidence type="ECO:0000313" key="2">
    <source>
        <dbReference type="EMBL" id="GMN66029.1"/>
    </source>
</evidence>
<feature type="region of interest" description="Disordered" evidence="1">
    <location>
        <begin position="1"/>
        <end position="25"/>
    </location>
</feature>
<evidence type="ECO:0000256" key="1">
    <source>
        <dbReference type="SAM" id="MobiDB-lite"/>
    </source>
</evidence>
<feature type="compositionally biased region" description="Pro residues" evidence="1">
    <location>
        <begin position="12"/>
        <end position="21"/>
    </location>
</feature>